<dbReference type="EMBL" id="HBGQ01000156">
    <property type="protein sequence ID" value="CAD9363613.1"/>
    <property type="molecule type" value="Transcribed_RNA"/>
</dbReference>
<keyword evidence="1" id="KW-0472">Membrane</keyword>
<dbReference type="AlphaFoldDB" id="A0A7S2AC36"/>
<name>A0A7S2AC36_9DINO</name>
<keyword evidence="1" id="KW-0812">Transmembrane</keyword>
<organism evidence="2">
    <name type="scientific">Alexandrium andersonii</name>
    <dbReference type="NCBI Taxonomy" id="327968"/>
    <lineage>
        <taxon>Eukaryota</taxon>
        <taxon>Sar</taxon>
        <taxon>Alveolata</taxon>
        <taxon>Dinophyceae</taxon>
        <taxon>Gonyaulacales</taxon>
        <taxon>Pyrocystaceae</taxon>
        <taxon>Alexandrium</taxon>
    </lineage>
</organism>
<reference evidence="2" key="1">
    <citation type="submission" date="2021-01" db="EMBL/GenBank/DDBJ databases">
        <authorList>
            <person name="Corre E."/>
            <person name="Pelletier E."/>
            <person name="Niang G."/>
            <person name="Scheremetjew M."/>
            <person name="Finn R."/>
            <person name="Kale V."/>
            <person name="Holt S."/>
            <person name="Cochrane G."/>
            <person name="Meng A."/>
            <person name="Brown T."/>
            <person name="Cohen L."/>
        </authorList>
    </citation>
    <scope>NUCLEOTIDE SEQUENCE</scope>
    <source>
        <strain evidence="2">CCMP2222</strain>
    </source>
</reference>
<keyword evidence="1" id="KW-1133">Transmembrane helix</keyword>
<evidence type="ECO:0000256" key="1">
    <source>
        <dbReference type="SAM" id="Phobius"/>
    </source>
</evidence>
<accession>A0A7S2AC36</accession>
<protein>
    <submittedName>
        <fullName evidence="2">Uncharacterized protein</fullName>
    </submittedName>
</protein>
<feature type="transmembrane region" description="Helical" evidence="1">
    <location>
        <begin position="34"/>
        <end position="63"/>
    </location>
</feature>
<evidence type="ECO:0000313" key="2">
    <source>
        <dbReference type="EMBL" id="CAD9363613.1"/>
    </source>
</evidence>
<gene>
    <name evidence="2" type="ORF">AAND1436_LOCUS71</name>
</gene>
<sequence length="127" mass="14241">MVLPVLFWFLNSDDFGLAVQGLTTVSSGVLQPVFYTLIAIGSMIGIAALLSFVLWVYHLFLIATKRTTKEFRRDIENISEEPTLCGERGSRLFDPWALVDPRDLIRADETPPPPPGNFCSSCWSDDF</sequence>
<proteinExistence type="predicted"/>